<comment type="caution">
    <text evidence="8">The sequence shown here is derived from an EMBL/GenBank/DDBJ whole genome shotgun (WGS) entry which is preliminary data.</text>
</comment>
<keyword evidence="1" id="KW-0479">Metal-binding</keyword>
<keyword evidence="5" id="KW-0804">Transcription</keyword>
<feature type="non-terminal residue" evidence="8">
    <location>
        <position position="1"/>
    </location>
</feature>
<dbReference type="CDD" id="cd00067">
    <property type="entry name" value="GAL4"/>
    <property type="match status" value="1"/>
</dbReference>
<accession>A0AA40EJ96</accession>
<dbReference type="PANTHER" id="PTHR36206:SF16">
    <property type="entry name" value="TRANSCRIPTION FACTOR DOMAIN-CONTAINING PROTEIN-RELATED"/>
    <property type="match status" value="1"/>
</dbReference>
<dbReference type="InterPro" id="IPR036864">
    <property type="entry name" value="Zn2-C6_fun-type_DNA-bd_sf"/>
</dbReference>
<organism evidence="8 9">
    <name type="scientific">Schizothecium vesticola</name>
    <dbReference type="NCBI Taxonomy" id="314040"/>
    <lineage>
        <taxon>Eukaryota</taxon>
        <taxon>Fungi</taxon>
        <taxon>Dikarya</taxon>
        <taxon>Ascomycota</taxon>
        <taxon>Pezizomycotina</taxon>
        <taxon>Sordariomycetes</taxon>
        <taxon>Sordariomycetidae</taxon>
        <taxon>Sordariales</taxon>
        <taxon>Schizotheciaceae</taxon>
        <taxon>Schizothecium</taxon>
    </lineage>
</organism>
<evidence type="ECO:0000313" key="8">
    <source>
        <dbReference type="EMBL" id="KAK0740363.1"/>
    </source>
</evidence>
<dbReference type="Gene3D" id="4.10.240.10">
    <property type="entry name" value="Zn(2)-C6 fungal-type DNA-binding domain"/>
    <property type="match status" value="1"/>
</dbReference>
<dbReference type="InterPro" id="IPR021858">
    <property type="entry name" value="Fun_TF"/>
</dbReference>
<feature type="domain" description="Zn(2)-C6 fungal-type" evidence="7">
    <location>
        <begin position="7"/>
        <end position="35"/>
    </location>
</feature>
<protein>
    <recommendedName>
        <fullName evidence="7">Zn(2)-C6 fungal-type domain-containing protein</fullName>
    </recommendedName>
</protein>
<dbReference type="PROSITE" id="PS50048">
    <property type="entry name" value="ZN2_CY6_FUNGAL_2"/>
    <property type="match status" value="1"/>
</dbReference>
<evidence type="ECO:0000313" key="9">
    <source>
        <dbReference type="Proteomes" id="UP001172155"/>
    </source>
</evidence>
<keyword evidence="2" id="KW-0862">Zinc</keyword>
<evidence type="ECO:0000256" key="3">
    <source>
        <dbReference type="ARBA" id="ARBA00023015"/>
    </source>
</evidence>
<reference evidence="8" key="1">
    <citation type="submission" date="2023-06" db="EMBL/GenBank/DDBJ databases">
        <title>Genome-scale phylogeny and comparative genomics of the fungal order Sordariales.</title>
        <authorList>
            <consortium name="Lawrence Berkeley National Laboratory"/>
            <person name="Hensen N."/>
            <person name="Bonometti L."/>
            <person name="Westerberg I."/>
            <person name="Brannstrom I.O."/>
            <person name="Guillou S."/>
            <person name="Cros-Aarteil S."/>
            <person name="Calhoun S."/>
            <person name="Haridas S."/>
            <person name="Kuo A."/>
            <person name="Mondo S."/>
            <person name="Pangilinan J."/>
            <person name="Riley R."/>
            <person name="LaButti K."/>
            <person name="Andreopoulos B."/>
            <person name="Lipzen A."/>
            <person name="Chen C."/>
            <person name="Yanf M."/>
            <person name="Daum C."/>
            <person name="Ng V."/>
            <person name="Clum A."/>
            <person name="Steindorff A."/>
            <person name="Ohm R."/>
            <person name="Martin F."/>
            <person name="Silar P."/>
            <person name="Natvig D."/>
            <person name="Lalanne C."/>
            <person name="Gautier V."/>
            <person name="Ament-velasquez S.L."/>
            <person name="Kruys A."/>
            <person name="Hutchinson M.I."/>
            <person name="Powell A.J."/>
            <person name="Barry K."/>
            <person name="Miller A.N."/>
            <person name="Grigoriev I.V."/>
            <person name="Debuchy R."/>
            <person name="Gladieux P."/>
            <person name="Thoren M.H."/>
            <person name="Johannesson H."/>
        </authorList>
    </citation>
    <scope>NUCLEOTIDE SEQUENCE</scope>
    <source>
        <strain evidence="8">SMH3187-1</strain>
    </source>
</reference>
<keyword evidence="6" id="KW-0539">Nucleus</keyword>
<dbReference type="InterPro" id="IPR001138">
    <property type="entry name" value="Zn2Cys6_DnaBD"/>
</dbReference>
<dbReference type="EMBL" id="JAUKUD010000006">
    <property type="protein sequence ID" value="KAK0740363.1"/>
    <property type="molecule type" value="Genomic_DNA"/>
</dbReference>
<evidence type="ECO:0000256" key="2">
    <source>
        <dbReference type="ARBA" id="ARBA00022833"/>
    </source>
</evidence>
<dbReference type="Pfam" id="PF00172">
    <property type="entry name" value="Zn_clus"/>
    <property type="match status" value="1"/>
</dbReference>
<sequence length="470" mass="52680">RRKTKTGCRTCKVRRVKCDEGRPACQRCISTGRVCDGYGIWGGGGNAYGTAERTFNTLIQQRAQPSRIPDILPGLSPQEGEAFQFFRTRTTVKMPGIFGSDFWECLVLQLSLREPAVLHAVIALAATHRRGVTPGQLRRPLPSLEDGGLVMDPNERLALQQYNKAISHLRCHLESGEAQSLRITLASCVVFTCIELLKGDIQASQAHFRIGWRLLRQINAGSGPNSTDEYLSEAFTRISTQPPAFGQGTEYAGMTLPGRRNRPSPQFPSIFGSMKEARRHLDWLLHDIHLLSAEANAIVFTDDGQVPTRLVHQQRHLQQSASSWLRALLTSMPRIRAHCPDNENAIRLGEPLLRLYHRMASIMVATSLRRTDETVFDAHTPDFAAILEATMELWAKAADLLPSPSRPVRNLSFTVDMGFIPPLYYTALKCRVPRLRRYAVHFLALSPHREGLWDATLAVAVTRKVFELEE</sequence>
<keyword evidence="3" id="KW-0805">Transcription regulation</keyword>
<proteinExistence type="predicted"/>
<dbReference type="GO" id="GO:0003677">
    <property type="term" value="F:DNA binding"/>
    <property type="evidence" value="ECO:0007669"/>
    <property type="project" value="UniProtKB-KW"/>
</dbReference>
<dbReference type="Proteomes" id="UP001172155">
    <property type="component" value="Unassembled WGS sequence"/>
</dbReference>
<dbReference type="AlphaFoldDB" id="A0AA40EJ96"/>
<evidence type="ECO:0000256" key="4">
    <source>
        <dbReference type="ARBA" id="ARBA00023125"/>
    </source>
</evidence>
<dbReference type="InterPro" id="IPR052360">
    <property type="entry name" value="Transcr_Regulatory_Proteins"/>
</dbReference>
<dbReference type="PROSITE" id="PS00463">
    <property type="entry name" value="ZN2_CY6_FUNGAL_1"/>
    <property type="match status" value="1"/>
</dbReference>
<evidence type="ECO:0000259" key="7">
    <source>
        <dbReference type="PROSITE" id="PS50048"/>
    </source>
</evidence>
<dbReference type="SUPFAM" id="SSF57701">
    <property type="entry name" value="Zn2/Cys6 DNA-binding domain"/>
    <property type="match status" value="1"/>
</dbReference>
<evidence type="ECO:0000256" key="1">
    <source>
        <dbReference type="ARBA" id="ARBA00022723"/>
    </source>
</evidence>
<keyword evidence="9" id="KW-1185">Reference proteome</keyword>
<feature type="non-terminal residue" evidence="8">
    <location>
        <position position="470"/>
    </location>
</feature>
<name>A0AA40EJ96_9PEZI</name>
<gene>
    <name evidence="8" type="ORF">B0T18DRAFT_303599</name>
</gene>
<evidence type="ECO:0000256" key="6">
    <source>
        <dbReference type="ARBA" id="ARBA00023242"/>
    </source>
</evidence>
<dbReference type="PANTHER" id="PTHR36206">
    <property type="entry name" value="ASPERCRYPTIN BIOSYNTHESIS CLUSTER-SPECIFIC TRANSCRIPTION REGULATOR ATNN-RELATED"/>
    <property type="match status" value="1"/>
</dbReference>
<dbReference type="GO" id="GO:0000981">
    <property type="term" value="F:DNA-binding transcription factor activity, RNA polymerase II-specific"/>
    <property type="evidence" value="ECO:0007669"/>
    <property type="project" value="InterPro"/>
</dbReference>
<dbReference type="GO" id="GO:0008270">
    <property type="term" value="F:zinc ion binding"/>
    <property type="evidence" value="ECO:0007669"/>
    <property type="project" value="InterPro"/>
</dbReference>
<evidence type="ECO:0000256" key="5">
    <source>
        <dbReference type="ARBA" id="ARBA00023163"/>
    </source>
</evidence>
<dbReference type="Pfam" id="PF11951">
    <property type="entry name" value="Fungal_trans_2"/>
    <property type="match status" value="1"/>
</dbReference>
<keyword evidence="4" id="KW-0238">DNA-binding</keyword>
<dbReference type="SMART" id="SM00066">
    <property type="entry name" value="GAL4"/>
    <property type="match status" value="1"/>
</dbReference>